<dbReference type="EMBL" id="KU237244">
    <property type="protein sequence ID" value="ALZ45868.1"/>
    <property type="molecule type" value="Genomic_DNA"/>
</dbReference>
<proteinExistence type="predicted"/>
<accession>A0A0X9L879</accession>
<dbReference type="EMBL" id="KU237244">
    <property type="protein sequence ID" value="ALZ45834.1"/>
    <property type="molecule type" value="Genomic_DNA"/>
</dbReference>
<protein>
    <submittedName>
        <fullName evidence="1">Uncharacterized protein</fullName>
    </submittedName>
</protein>
<geneLocation type="plasmid" evidence="1">
    <name>pSH</name>
</geneLocation>
<name>A0A0X9L879_9SPHN</name>
<keyword evidence="1" id="KW-0614">Plasmid</keyword>
<organism evidence="1">
    <name type="scientific">Sphingomonas sp. SH</name>
    <dbReference type="NCBI Taxonomy" id="849864"/>
    <lineage>
        <taxon>Bacteria</taxon>
        <taxon>Pseudomonadati</taxon>
        <taxon>Pseudomonadota</taxon>
        <taxon>Alphaproteobacteria</taxon>
        <taxon>Sphingomonadales</taxon>
        <taxon>Sphingomonadaceae</taxon>
        <taxon>Sphingomonas</taxon>
    </lineage>
</organism>
<dbReference type="AlphaFoldDB" id="A0A0X9L879"/>
<sequence length="154" mass="18298">MMIDQQPKPGDAVYEHFFEHGEVRPDYRKEYISLWSGWLGKERLHLLDEVTEDEWLRFNQMLLAAFEHFRMGMVNHVAETVEFPAQLEPLLNAYGEYMQKDASRFFQFAIPELDCLITEDWDFTYILWHRNTGALEAIEPLLTKARLSHFSNEP</sequence>
<evidence type="ECO:0000313" key="1">
    <source>
        <dbReference type="EMBL" id="ALZ45868.1"/>
    </source>
</evidence>
<reference evidence="1" key="1">
    <citation type="submission" date="2017-08" db="EMBL/GenBank/DDBJ databases">
        <title>Complete sequence of the plasmid of the isoproturon degrdaing bacteria Sphingomonas sp. strain SH.</title>
        <authorList>
            <person name="Devers-Lamrani M."/>
            <person name="Hussain S."/>
            <person name="Storck V."/>
            <person name="Martin-Laurent F."/>
        </authorList>
    </citation>
    <scope>NUCLEOTIDE SEQUENCE</scope>
    <source>
        <strain evidence="1">SH</strain>
        <plasmid evidence="1">pSH</plasmid>
    </source>
</reference>